<dbReference type="InterPro" id="IPR003593">
    <property type="entry name" value="AAA+_ATPase"/>
</dbReference>
<keyword evidence="7" id="KW-1185">Reference proteome</keyword>
<sequence length="411" mass="45948">MEEKEVLIKVEGLSKKFCKDLKTSLWYGVQDLVSNIRGNKNERLLRDKEFWAVKDINFELRRGECLGLIGHNGAGKSTLLKILNGLINPDAGKVTIKGRVGALIELGAGFNPILSGRENIYNNAAVLGFSKKEIEAKVEEIIDFSEIREFIDMPVQNYSSGMKVRLGFAIAAQMEPDVLIIDEVLAVGDVGFRIKCLNRISDLLNNCAVILVSHSMPQIARICTNGLLLHNGQERLITNSIGELVEQYYKVFTDNYKSNEINPFGIDIYDIKANGLDVGDNELALNLKKGEDLELSFTFKCPLDIKEFSIHLPITDEQMIHVALTSSLENIGVSLNHGDDIYVKCKIPSSFTNGKFYVGITIIETKGGPNHFNIGKILYKKENCFKFYVRESPLTTSVPIILNSNFTVEYE</sequence>
<dbReference type="PROSITE" id="PS00211">
    <property type="entry name" value="ABC_TRANSPORTER_1"/>
    <property type="match status" value="1"/>
</dbReference>
<comment type="similarity">
    <text evidence="1">Belongs to the ABC transporter superfamily.</text>
</comment>
<dbReference type="GO" id="GO:0005524">
    <property type="term" value="F:ATP binding"/>
    <property type="evidence" value="ECO:0007669"/>
    <property type="project" value="UniProtKB-KW"/>
</dbReference>
<dbReference type="Gene3D" id="3.40.50.300">
    <property type="entry name" value="P-loop containing nucleotide triphosphate hydrolases"/>
    <property type="match status" value="1"/>
</dbReference>
<dbReference type="InterPro" id="IPR003439">
    <property type="entry name" value="ABC_transporter-like_ATP-bd"/>
</dbReference>
<gene>
    <name evidence="6" type="ORF">VP395_02210</name>
</gene>
<evidence type="ECO:0000256" key="4">
    <source>
        <dbReference type="ARBA" id="ARBA00022840"/>
    </source>
</evidence>
<evidence type="ECO:0000313" key="7">
    <source>
        <dbReference type="Proteomes" id="UP001416393"/>
    </source>
</evidence>
<evidence type="ECO:0000256" key="3">
    <source>
        <dbReference type="ARBA" id="ARBA00022741"/>
    </source>
</evidence>
<dbReference type="PANTHER" id="PTHR46743">
    <property type="entry name" value="TEICHOIC ACIDS EXPORT ATP-BINDING PROTEIN TAGH"/>
    <property type="match status" value="1"/>
</dbReference>
<evidence type="ECO:0000256" key="2">
    <source>
        <dbReference type="ARBA" id="ARBA00022448"/>
    </source>
</evidence>
<feature type="domain" description="ABC transporter" evidence="5">
    <location>
        <begin position="36"/>
        <end position="256"/>
    </location>
</feature>
<dbReference type="PANTHER" id="PTHR46743:SF2">
    <property type="entry name" value="TEICHOIC ACIDS EXPORT ATP-BINDING PROTEIN TAGH"/>
    <property type="match status" value="1"/>
</dbReference>
<dbReference type="SUPFAM" id="SSF52540">
    <property type="entry name" value="P-loop containing nucleoside triphosphate hydrolases"/>
    <property type="match status" value="1"/>
</dbReference>
<keyword evidence="4 6" id="KW-0067">ATP-binding</keyword>
<dbReference type="InterPro" id="IPR015860">
    <property type="entry name" value="ABC_transpr_TagH-like"/>
</dbReference>
<keyword evidence="2" id="KW-0813">Transport</keyword>
<dbReference type="Proteomes" id="UP001416393">
    <property type="component" value="Unassembled WGS sequence"/>
</dbReference>
<dbReference type="Pfam" id="PF00005">
    <property type="entry name" value="ABC_tran"/>
    <property type="match status" value="1"/>
</dbReference>
<dbReference type="EMBL" id="JAZHYP010000001">
    <property type="protein sequence ID" value="MEN3322531.1"/>
    <property type="molecule type" value="Genomic_DNA"/>
</dbReference>
<dbReference type="CDD" id="cd03220">
    <property type="entry name" value="ABC_KpsT_Wzt"/>
    <property type="match status" value="1"/>
</dbReference>
<accession>A0ABV0A986</accession>
<evidence type="ECO:0000313" key="6">
    <source>
        <dbReference type="EMBL" id="MEN3322531.1"/>
    </source>
</evidence>
<evidence type="ECO:0000259" key="5">
    <source>
        <dbReference type="PROSITE" id="PS50893"/>
    </source>
</evidence>
<name>A0ABV0A986_9FLAO</name>
<reference evidence="6 7" key="1">
    <citation type="submission" date="2024-01" db="EMBL/GenBank/DDBJ databases">
        <title>Mariniflexile litorale sp. nov., isolated from the shallow sediments of the Sea of Japan.</title>
        <authorList>
            <person name="Romanenko L."/>
            <person name="Bystritskaya E."/>
            <person name="Isaeva M."/>
        </authorList>
    </citation>
    <scope>NUCLEOTIDE SEQUENCE [LARGE SCALE GENOMIC DNA]</scope>
    <source>
        <strain evidence="6 7">KCTC 32427</strain>
    </source>
</reference>
<evidence type="ECO:0000256" key="1">
    <source>
        <dbReference type="ARBA" id="ARBA00005417"/>
    </source>
</evidence>
<dbReference type="PROSITE" id="PS50893">
    <property type="entry name" value="ABC_TRANSPORTER_2"/>
    <property type="match status" value="1"/>
</dbReference>
<dbReference type="InterPro" id="IPR027417">
    <property type="entry name" value="P-loop_NTPase"/>
</dbReference>
<dbReference type="SMART" id="SM00382">
    <property type="entry name" value="AAA"/>
    <property type="match status" value="1"/>
</dbReference>
<dbReference type="InterPro" id="IPR050683">
    <property type="entry name" value="Bact_Polysacc_Export_ATP-bd"/>
</dbReference>
<proteinExistence type="inferred from homology"/>
<protein>
    <submittedName>
        <fullName evidence="6">ABC transporter ATP-binding protein</fullName>
    </submittedName>
</protein>
<keyword evidence="3" id="KW-0547">Nucleotide-binding</keyword>
<dbReference type="InterPro" id="IPR017871">
    <property type="entry name" value="ABC_transporter-like_CS"/>
</dbReference>
<comment type="caution">
    <text evidence="6">The sequence shown here is derived from an EMBL/GenBank/DDBJ whole genome shotgun (WGS) entry which is preliminary data.</text>
</comment>
<organism evidence="6 7">
    <name type="scientific">Mariniflexile soesokkakense</name>
    <dbReference type="NCBI Taxonomy" id="1343160"/>
    <lineage>
        <taxon>Bacteria</taxon>
        <taxon>Pseudomonadati</taxon>
        <taxon>Bacteroidota</taxon>
        <taxon>Flavobacteriia</taxon>
        <taxon>Flavobacteriales</taxon>
        <taxon>Flavobacteriaceae</taxon>
        <taxon>Mariniflexile</taxon>
    </lineage>
</organism>
<dbReference type="RefSeq" id="WP_346240078.1">
    <property type="nucleotide sequence ID" value="NZ_JAZHYP010000001.1"/>
</dbReference>